<evidence type="ECO:0000256" key="3">
    <source>
        <dbReference type="ARBA" id="ARBA00022729"/>
    </source>
</evidence>
<organism evidence="6 7">
    <name type="scientific">Oerskovia merdavium</name>
    <dbReference type="NCBI Taxonomy" id="2762227"/>
    <lineage>
        <taxon>Bacteria</taxon>
        <taxon>Bacillati</taxon>
        <taxon>Actinomycetota</taxon>
        <taxon>Actinomycetes</taxon>
        <taxon>Micrococcales</taxon>
        <taxon>Cellulomonadaceae</taxon>
        <taxon>Oerskovia</taxon>
    </lineage>
</organism>
<keyword evidence="7" id="KW-1185">Reference proteome</keyword>
<comment type="caution">
    <text evidence="6">The sequence shown here is derived from an EMBL/GenBank/DDBJ whole genome shotgun (WGS) entry which is preliminary data.</text>
</comment>
<keyword evidence="2" id="KW-0813">Transport</keyword>
<comment type="similarity">
    <text evidence="1">Belongs to the bacterial solute-binding protein 5 family.</text>
</comment>
<evidence type="ECO:0000313" key="6">
    <source>
        <dbReference type="EMBL" id="MBD7982446.1"/>
    </source>
</evidence>
<evidence type="ECO:0000259" key="5">
    <source>
        <dbReference type="Pfam" id="PF00496"/>
    </source>
</evidence>
<evidence type="ECO:0000313" key="7">
    <source>
        <dbReference type="Proteomes" id="UP000655570"/>
    </source>
</evidence>
<dbReference type="EMBL" id="JACSQF010000022">
    <property type="protein sequence ID" value="MBD7982446.1"/>
    <property type="molecule type" value="Genomic_DNA"/>
</dbReference>
<dbReference type="SUPFAM" id="SSF53850">
    <property type="entry name" value="Periplasmic binding protein-like II"/>
    <property type="match status" value="1"/>
</dbReference>
<evidence type="ECO:0000256" key="2">
    <source>
        <dbReference type="ARBA" id="ARBA00022448"/>
    </source>
</evidence>
<evidence type="ECO:0000256" key="1">
    <source>
        <dbReference type="ARBA" id="ARBA00005695"/>
    </source>
</evidence>
<gene>
    <name evidence="6" type="ORF">H9641_17230</name>
</gene>
<sequence>MIRSKGRTRLLTAVALASGLTLLATGCGSSGDDGDKGSASKGDGVLTVWAGSQTPIVANFNPYAPTVLHAALGGVYETLFYYNKASAEAPTPMLGESFEFNEDGTELTITIREGVTWNDGKPFTAEDVVWSFTNDTSKPEYLASAEVVDPTTVKLTFTGPQFTNEFALLGASWMVPQHVWKDVPDPVTFANEAPVGTGPYTVQSTSDASYTIVANPDYWGGAPAVEKVQYLGIDANTSAESLLKTGKVDWAGMFVADPDALTADGRLGYINTPQDPTVLYTCANVDAGCAGAQTDVAVRQALNVAIDRGVINEKAFVGLAGEISPTFALLGRDDKWISPDVEKVSPQEANAAEAGKILEAAGYTKGGDGIYEKDGKKVELTLTSVEGWSDYNAAAELIAAQAKAAGIAVTASTVTWDEFSDSRQTGSFELIMGGVVGTSVADPFQIYRDWFSGEYTQPVGTQLESGEWNFSRYSNPTVDAAVNAAAATNDEAAKKAAYATIQTEITRDLPYIPLVINATQTFFDQKDFTGWPTEGDLYAFPPSWGSVSAGVVLSTIKPTE</sequence>
<feature type="chain" id="PRO_5046700028" evidence="4">
    <location>
        <begin position="27"/>
        <end position="560"/>
    </location>
</feature>
<dbReference type="RefSeq" id="WP_191805656.1">
    <property type="nucleotide sequence ID" value="NZ_JACSQF010000022.1"/>
</dbReference>
<dbReference type="PROSITE" id="PS51257">
    <property type="entry name" value="PROKAR_LIPOPROTEIN"/>
    <property type="match status" value="1"/>
</dbReference>
<dbReference type="Proteomes" id="UP000655570">
    <property type="component" value="Unassembled WGS sequence"/>
</dbReference>
<accession>A0ABR8U350</accession>
<reference evidence="6 7" key="1">
    <citation type="submission" date="2020-08" db="EMBL/GenBank/DDBJ databases">
        <title>A Genomic Blueprint of the Chicken Gut Microbiome.</title>
        <authorList>
            <person name="Gilroy R."/>
            <person name="Ravi A."/>
            <person name="Getino M."/>
            <person name="Pursley I."/>
            <person name="Horton D.L."/>
            <person name="Alikhan N.-F."/>
            <person name="Baker D."/>
            <person name="Gharbi K."/>
            <person name="Hall N."/>
            <person name="Watson M."/>
            <person name="Adriaenssens E.M."/>
            <person name="Foster-Nyarko E."/>
            <person name="Jarju S."/>
            <person name="Secka A."/>
            <person name="Antonio M."/>
            <person name="Oren A."/>
            <person name="Chaudhuri R."/>
            <person name="La Ragione R.M."/>
            <person name="Hildebrand F."/>
            <person name="Pallen M.J."/>
        </authorList>
    </citation>
    <scope>NUCLEOTIDE SEQUENCE [LARGE SCALE GENOMIC DNA]</scope>
    <source>
        <strain evidence="6 7">Sa2CUA9</strain>
    </source>
</reference>
<dbReference type="PIRSF" id="PIRSF002741">
    <property type="entry name" value="MppA"/>
    <property type="match status" value="1"/>
</dbReference>
<feature type="domain" description="Solute-binding protein family 5" evidence="5">
    <location>
        <begin position="90"/>
        <end position="453"/>
    </location>
</feature>
<dbReference type="CDD" id="cd08509">
    <property type="entry name" value="PBP2_TmCBP_oligosaccharides_like"/>
    <property type="match status" value="1"/>
</dbReference>
<keyword evidence="3 4" id="KW-0732">Signal</keyword>
<protein>
    <submittedName>
        <fullName evidence="6">ABC transporter substrate-binding protein</fullName>
    </submittedName>
</protein>
<dbReference type="InterPro" id="IPR039424">
    <property type="entry name" value="SBP_5"/>
</dbReference>
<dbReference type="Gene3D" id="3.40.190.10">
    <property type="entry name" value="Periplasmic binding protein-like II"/>
    <property type="match status" value="1"/>
</dbReference>
<name>A0ABR8U350_9CELL</name>
<dbReference type="InterPro" id="IPR030678">
    <property type="entry name" value="Peptide/Ni-bd"/>
</dbReference>
<dbReference type="Pfam" id="PF00496">
    <property type="entry name" value="SBP_bac_5"/>
    <property type="match status" value="1"/>
</dbReference>
<feature type="signal peptide" evidence="4">
    <location>
        <begin position="1"/>
        <end position="26"/>
    </location>
</feature>
<dbReference type="PANTHER" id="PTHR30290">
    <property type="entry name" value="PERIPLASMIC BINDING COMPONENT OF ABC TRANSPORTER"/>
    <property type="match status" value="1"/>
</dbReference>
<proteinExistence type="inferred from homology"/>
<dbReference type="InterPro" id="IPR000914">
    <property type="entry name" value="SBP_5_dom"/>
</dbReference>
<dbReference type="Gene3D" id="3.10.105.10">
    <property type="entry name" value="Dipeptide-binding Protein, Domain 3"/>
    <property type="match status" value="1"/>
</dbReference>
<evidence type="ECO:0000256" key="4">
    <source>
        <dbReference type="SAM" id="SignalP"/>
    </source>
</evidence>
<dbReference type="Gene3D" id="3.90.76.10">
    <property type="entry name" value="Dipeptide-binding Protein, Domain 1"/>
    <property type="match status" value="1"/>
</dbReference>
<dbReference type="PANTHER" id="PTHR30290:SF9">
    <property type="entry name" value="OLIGOPEPTIDE-BINDING PROTEIN APPA"/>
    <property type="match status" value="1"/>
</dbReference>